<dbReference type="InParanoid" id="A0A7M7LUB9"/>
<dbReference type="RefSeq" id="XP_008206602.1">
    <property type="nucleotide sequence ID" value="XM_008208380.1"/>
</dbReference>
<reference evidence="2" key="1">
    <citation type="submission" date="2021-01" db="UniProtKB">
        <authorList>
            <consortium name="EnsemblMetazoa"/>
        </authorList>
    </citation>
    <scope>IDENTIFICATION</scope>
</reference>
<dbReference type="InterPro" id="IPR036691">
    <property type="entry name" value="Endo/exonu/phosph_ase_sf"/>
</dbReference>
<dbReference type="Pfam" id="PF14529">
    <property type="entry name" value="Exo_endo_phos_2"/>
    <property type="match status" value="1"/>
</dbReference>
<dbReference type="PANTHER" id="PTHR33273">
    <property type="entry name" value="DOMAIN-CONTAINING PROTEIN, PUTATIVE-RELATED"/>
    <property type="match status" value="1"/>
</dbReference>
<dbReference type="SUPFAM" id="SSF56219">
    <property type="entry name" value="DNase I-like"/>
    <property type="match status" value="1"/>
</dbReference>
<sequence length="194" mass="22422">MIAAVYFTHEETCPPEKMVVLVRECEAKDTKLIMGCDANAHYTCWGSTDCNSRGESLLEFLAATNIDFLNTNSRPTFRNAVRKEVIDITLASRNVWSEVMDWRVSEEVSMSDHQHIVFRLGEQSTLDQLIRNFRKTNWVGYREELKAKVSFFPVTYGAAEDIDHYSRILRDIIISSYENNCVFRLKRPSKGAPW</sequence>
<dbReference type="OrthoDB" id="7552326at2759"/>
<organism evidence="2 3">
    <name type="scientific">Nasonia vitripennis</name>
    <name type="common">Parasitic wasp</name>
    <dbReference type="NCBI Taxonomy" id="7425"/>
    <lineage>
        <taxon>Eukaryota</taxon>
        <taxon>Metazoa</taxon>
        <taxon>Ecdysozoa</taxon>
        <taxon>Arthropoda</taxon>
        <taxon>Hexapoda</taxon>
        <taxon>Insecta</taxon>
        <taxon>Pterygota</taxon>
        <taxon>Neoptera</taxon>
        <taxon>Endopterygota</taxon>
        <taxon>Hymenoptera</taxon>
        <taxon>Apocrita</taxon>
        <taxon>Proctotrupomorpha</taxon>
        <taxon>Chalcidoidea</taxon>
        <taxon>Pteromalidae</taxon>
        <taxon>Pteromalinae</taxon>
        <taxon>Nasonia</taxon>
    </lineage>
</organism>
<accession>A0A7M7LUB9</accession>
<dbReference type="Proteomes" id="UP000002358">
    <property type="component" value="Unassembled WGS sequence"/>
</dbReference>
<dbReference type="EnsemblMetazoa" id="XM_008208380">
    <property type="protein sequence ID" value="XP_008206602"/>
    <property type="gene ID" value="LOC103316162"/>
</dbReference>
<proteinExistence type="predicted"/>
<dbReference type="GeneID" id="103316162"/>
<evidence type="ECO:0000313" key="3">
    <source>
        <dbReference type="Proteomes" id="UP000002358"/>
    </source>
</evidence>
<dbReference type="AlphaFoldDB" id="A0A7M7LUB9"/>
<evidence type="ECO:0000259" key="1">
    <source>
        <dbReference type="Pfam" id="PF14529"/>
    </source>
</evidence>
<feature type="domain" description="Endonuclease/exonuclease/phosphatase" evidence="1">
    <location>
        <begin position="21"/>
        <end position="116"/>
    </location>
</feature>
<dbReference type="PANTHER" id="PTHR33273:SF4">
    <property type="entry name" value="ENDONUCLEASE_EXONUCLEASE_PHOSPHATASE DOMAIN-CONTAINING PROTEIN"/>
    <property type="match status" value="1"/>
</dbReference>
<dbReference type="SMR" id="A0A7M7LUB9"/>
<dbReference type="GO" id="GO:0003824">
    <property type="term" value="F:catalytic activity"/>
    <property type="evidence" value="ECO:0007669"/>
    <property type="project" value="InterPro"/>
</dbReference>
<protein>
    <recommendedName>
        <fullName evidence="1">Endonuclease/exonuclease/phosphatase domain-containing protein</fullName>
    </recommendedName>
</protein>
<dbReference type="InterPro" id="IPR005135">
    <property type="entry name" value="Endo/exonuclease/phosphatase"/>
</dbReference>
<evidence type="ECO:0000313" key="2">
    <source>
        <dbReference type="EnsemblMetazoa" id="XP_008206602"/>
    </source>
</evidence>
<dbReference type="Gene3D" id="3.60.10.10">
    <property type="entry name" value="Endonuclease/exonuclease/phosphatase"/>
    <property type="match status" value="1"/>
</dbReference>
<keyword evidence="3" id="KW-1185">Reference proteome</keyword>
<name>A0A7M7LUB9_NASVI</name>
<dbReference type="KEGG" id="nvi:103316162"/>